<evidence type="ECO:0008006" key="8">
    <source>
        <dbReference type="Google" id="ProtNLM"/>
    </source>
</evidence>
<dbReference type="EMBL" id="NMVI01000005">
    <property type="protein sequence ID" value="OYN90481.1"/>
    <property type="molecule type" value="Genomic_DNA"/>
</dbReference>
<organism evidence="6 7">
    <name type="scientific">Parenemella sanctibonifatiensis</name>
    <dbReference type="NCBI Taxonomy" id="2016505"/>
    <lineage>
        <taxon>Bacteria</taxon>
        <taxon>Bacillati</taxon>
        <taxon>Actinomycetota</taxon>
        <taxon>Actinomycetes</taxon>
        <taxon>Propionibacteriales</taxon>
        <taxon>Propionibacteriaceae</taxon>
        <taxon>Parenemella</taxon>
    </lineage>
</organism>
<sequence length="399" mass="42299">MTDVREVTRAVVHKGGVPAAELVRHPDHVSFSYLPGYDGPAVATTLPLTDEVVRTPAGALPAYLSGLLPEGRRLTALRAEVKTSADDELSLLLAVGGNTVGDVVVAPEGVDPAEVAPAEAATDASDFRFADLLEHAGITDRLGLPGVQDKASGAMIALPVRLGGVAAIIKLDPPEYPDATSNENYFLGLARRLRIPVSRAELVRDRDGRAGLVVERFDRVREGQGVRSLAVEDACQLLNRYPADKYAVTAEQVGRAVAGACAAATVAARAVLVQFAFAWLTGNGDLHAKNISVLRGPEGEWRVAPAYDIPCTAAYGDLTAALALDGRRDGLSRRRFLCLGEALGLPQRAVERSLAEVLTATEPMLEDLRQGALALDRNATSTLVRRLARRRSDLAGPDA</sequence>
<evidence type="ECO:0000259" key="4">
    <source>
        <dbReference type="Pfam" id="PF07804"/>
    </source>
</evidence>
<dbReference type="InterPro" id="IPR052028">
    <property type="entry name" value="HipA_Ser/Thr_kinase"/>
</dbReference>
<comment type="caution">
    <text evidence="6">The sequence shown here is derived from an EMBL/GenBank/DDBJ whole genome shotgun (WGS) entry which is preliminary data.</text>
</comment>
<keyword evidence="3" id="KW-0418">Kinase</keyword>
<dbReference type="InterPro" id="IPR017508">
    <property type="entry name" value="HipA_N1"/>
</dbReference>
<evidence type="ECO:0000313" key="6">
    <source>
        <dbReference type="EMBL" id="OYN90481.1"/>
    </source>
</evidence>
<evidence type="ECO:0000256" key="2">
    <source>
        <dbReference type="ARBA" id="ARBA00022679"/>
    </source>
</evidence>
<feature type="domain" description="HipA-like C-terminal" evidence="4">
    <location>
        <begin position="144"/>
        <end position="361"/>
    </location>
</feature>
<accession>A0A255EHM9</accession>
<evidence type="ECO:0000313" key="7">
    <source>
        <dbReference type="Proteomes" id="UP000216533"/>
    </source>
</evidence>
<dbReference type="AlphaFoldDB" id="A0A255EHM9"/>
<keyword evidence="2" id="KW-0808">Transferase</keyword>
<proteinExistence type="inferred from homology"/>
<feature type="domain" description="HipA N-terminal subdomain 1" evidence="5">
    <location>
        <begin position="12"/>
        <end position="105"/>
    </location>
</feature>
<dbReference type="PANTHER" id="PTHR37419:SF1">
    <property type="entry name" value="SERINE_THREONINE-PROTEIN KINASE TOXIN HIPA"/>
    <property type="match status" value="1"/>
</dbReference>
<dbReference type="InterPro" id="IPR012893">
    <property type="entry name" value="HipA-like_C"/>
</dbReference>
<evidence type="ECO:0000259" key="5">
    <source>
        <dbReference type="Pfam" id="PF13657"/>
    </source>
</evidence>
<dbReference type="GO" id="GO:0004674">
    <property type="term" value="F:protein serine/threonine kinase activity"/>
    <property type="evidence" value="ECO:0007669"/>
    <property type="project" value="TreeGrafter"/>
</dbReference>
<protein>
    <recommendedName>
        <fullName evidence="8">Type II toxin-antitoxin system HipA family toxin</fullName>
    </recommendedName>
</protein>
<dbReference type="RefSeq" id="WP_094449574.1">
    <property type="nucleotide sequence ID" value="NZ_NMVI01000005.1"/>
</dbReference>
<dbReference type="GO" id="GO:0005829">
    <property type="term" value="C:cytosol"/>
    <property type="evidence" value="ECO:0007669"/>
    <property type="project" value="TreeGrafter"/>
</dbReference>
<comment type="similarity">
    <text evidence="1">Belongs to the HipA Ser/Thr kinase family.</text>
</comment>
<name>A0A255EHM9_9ACTN</name>
<dbReference type="NCBIfam" id="TIGR03071">
    <property type="entry name" value="couple_hipA"/>
    <property type="match status" value="1"/>
</dbReference>
<dbReference type="Gene3D" id="1.10.1070.20">
    <property type="match status" value="1"/>
</dbReference>
<dbReference type="PANTHER" id="PTHR37419">
    <property type="entry name" value="SERINE/THREONINE-PROTEIN KINASE TOXIN HIPA"/>
    <property type="match status" value="1"/>
</dbReference>
<gene>
    <name evidence="6" type="ORF">CGZ92_01215</name>
</gene>
<evidence type="ECO:0000256" key="1">
    <source>
        <dbReference type="ARBA" id="ARBA00010164"/>
    </source>
</evidence>
<dbReference type="Pfam" id="PF13657">
    <property type="entry name" value="Couple_hipA"/>
    <property type="match status" value="1"/>
</dbReference>
<dbReference type="Pfam" id="PF07804">
    <property type="entry name" value="HipA_C"/>
    <property type="match status" value="1"/>
</dbReference>
<evidence type="ECO:0000256" key="3">
    <source>
        <dbReference type="ARBA" id="ARBA00022777"/>
    </source>
</evidence>
<dbReference type="Proteomes" id="UP000216533">
    <property type="component" value="Unassembled WGS sequence"/>
</dbReference>
<reference evidence="6 7" key="1">
    <citation type="submission" date="2017-07" db="EMBL/GenBank/DDBJ databases">
        <title>Draft whole genome sequences of clinical Proprionibacteriaceae strains.</title>
        <authorList>
            <person name="Bernier A.-M."/>
            <person name="Bernard K."/>
            <person name="Domingo M.-C."/>
        </authorList>
    </citation>
    <scope>NUCLEOTIDE SEQUENCE [LARGE SCALE GENOMIC DNA]</scope>
    <source>
        <strain evidence="6 7">NML 160184</strain>
    </source>
</reference>